<dbReference type="Proteomes" id="UP000028073">
    <property type="component" value="Unassembled WGS sequence"/>
</dbReference>
<dbReference type="NCBIfam" id="TIGR04219">
    <property type="entry name" value="OMP_w_GlyGly"/>
    <property type="match status" value="1"/>
</dbReference>
<evidence type="ECO:0000256" key="1">
    <source>
        <dbReference type="SAM" id="SignalP"/>
    </source>
</evidence>
<evidence type="ECO:0000313" key="3">
    <source>
        <dbReference type="Proteomes" id="UP000028073"/>
    </source>
</evidence>
<dbReference type="STRING" id="1137799.GZ78_17935"/>
<dbReference type="InterPro" id="IPR026387">
    <property type="entry name" value="OMP_w_GlyGly"/>
</dbReference>
<evidence type="ECO:0008006" key="4">
    <source>
        <dbReference type="Google" id="ProtNLM"/>
    </source>
</evidence>
<comment type="caution">
    <text evidence="2">The sequence shown here is derived from an EMBL/GenBank/DDBJ whole genome shotgun (WGS) entry which is preliminary data.</text>
</comment>
<dbReference type="RefSeq" id="WP_034838067.1">
    <property type="nucleotide sequence ID" value="NZ_JOKH01000003.1"/>
</dbReference>
<evidence type="ECO:0000313" key="2">
    <source>
        <dbReference type="EMBL" id="KEQ17608.1"/>
    </source>
</evidence>
<protein>
    <recommendedName>
        <fullName evidence="4">Outer membrane protein beta-barrel domain-containing protein</fullName>
    </recommendedName>
</protein>
<dbReference type="OrthoDB" id="6708408at2"/>
<reference evidence="2 3" key="1">
    <citation type="submission" date="2014-06" db="EMBL/GenBank/DDBJ databases">
        <title>Whole Genome Sequences of Three Symbiotic Endozoicomonas Bacteria.</title>
        <authorList>
            <person name="Neave M.J."/>
            <person name="Apprill A."/>
            <person name="Voolstra C.R."/>
        </authorList>
    </citation>
    <scope>NUCLEOTIDE SEQUENCE [LARGE SCALE GENOMIC DNA]</scope>
    <source>
        <strain evidence="2 3">DSM 25634</strain>
    </source>
</reference>
<gene>
    <name evidence="2" type="ORF">GZ78_17935</name>
</gene>
<name>A0A081NGN5_9GAMM</name>
<keyword evidence="3" id="KW-1185">Reference proteome</keyword>
<accession>A0A081NGN5</accession>
<dbReference type="EMBL" id="JOKH01000003">
    <property type="protein sequence ID" value="KEQ17608.1"/>
    <property type="molecule type" value="Genomic_DNA"/>
</dbReference>
<feature type="chain" id="PRO_5001760826" description="Outer membrane protein beta-barrel domain-containing protein" evidence="1">
    <location>
        <begin position="21"/>
        <end position="195"/>
    </location>
</feature>
<organism evidence="2 3">
    <name type="scientific">Endozoicomonas numazuensis</name>
    <dbReference type="NCBI Taxonomy" id="1137799"/>
    <lineage>
        <taxon>Bacteria</taxon>
        <taxon>Pseudomonadati</taxon>
        <taxon>Pseudomonadota</taxon>
        <taxon>Gammaproteobacteria</taxon>
        <taxon>Oceanospirillales</taxon>
        <taxon>Endozoicomonadaceae</taxon>
        <taxon>Endozoicomonas</taxon>
    </lineage>
</organism>
<keyword evidence="1" id="KW-0732">Signal</keyword>
<sequence length="195" mass="21651">MKKTILTAAILAVSASVAQADIIGAKLGYNYWNTANHGDFQTVYGQIEHPVPLLPNLAVGYSKLNHDKLKFDSYDATGYYEILDNGNIALDLGLGARRFDSGKYRDASFSDTVPMITADVELFQASALSFYSKLYAGRSSDTRFNDFEVGARFHLFAGLKLQGGYRTYEIDMDGTKGIYNDERIKGFNLGLLWDI</sequence>
<feature type="signal peptide" evidence="1">
    <location>
        <begin position="1"/>
        <end position="20"/>
    </location>
</feature>
<proteinExistence type="predicted"/>
<dbReference type="AlphaFoldDB" id="A0A081NGN5"/>